<dbReference type="InterPro" id="IPR004875">
    <property type="entry name" value="DDE_SF_endonuclease_dom"/>
</dbReference>
<dbReference type="InterPro" id="IPR050863">
    <property type="entry name" value="CenT-Element_Derived"/>
</dbReference>
<keyword evidence="7" id="KW-1185">Reference proteome</keyword>
<dbReference type="GO" id="GO:0005634">
    <property type="term" value="C:nucleus"/>
    <property type="evidence" value="ECO:0007669"/>
    <property type="project" value="UniProtKB-SubCell"/>
</dbReference>
<dbReference type="InterPro" id="IPR009057">
    <property type="entry name" value="Homeodomain-like_sf"/>
</dbReference>
<sequence>MSEMKDGENRKRGGAINRKQENKSGRWRASVQSPSGKNVDFRTDAEGFVISAVLLDKKIAVPDANNCDDSEVVFNNGKWSSYTPQQLKRPKTTKLSCTKTLISDGSLTSSCKELYSGTKGKGKGCRGVTMNNTMPTKYNRRSTSLRGQWTKEQLLLAIAAVNNNSMGVNEAARHFNVPATTLRRRKKSGNLVVGPQGPSACLGIQNENKIVTHIKKLQAHGFAPTREDVRVMAFKLAEQLQIKHRFNHESGKAGYDWLHSFLSRHPGLSVRKSEGVSLARAQGMRRKEVADYFKLLERVLAENQLFEKHSHIFNVDETGMQLNNKPGFVVAAKGSKNVASITAAEKGETITVISCFSAEGVYIPPTCIMKGKNKKAEYEDGLPPGSKVYMNEKSAYINSALFYLWLKEQFLPRKPVGTVILLLDGHGSHCNNIEMLEFASSNNIILVCLPSHTTQFLQPLDRGFFKSLKMNYYRACNLYIKNNPTRRLTRLQFGELLASAWVKSATVSNAVAAFKATGIVPFNPEAIPDEAFLSETTDVQDNVNNCNNNEQEITTQASILDHPQPGCSKDSLPPPESPPKNNLTPGKMLNNISPIPCTSTPVQQVRKRSKQVASILNSAEKSEADVSLHDSSSEGSEDECCRGCNEAYATTKKPDDWLKCIRCLSWYHETCSRYSELCNGCAKAVLNNEFNAKKCL</sequence>
<evidence type="ECO:0000256" key="1">
    <source>
        <dbReference type="ARBA" id="ARBA00004123"/>
    </source>
</evidence>
<evidence type="ECO:0000259" key="5">
    <source>
        <dbReference type="PROSITE" id="PS51253"/>
    </source>
</evidence>
<dbReference type="OrthoDB" id="6779830at2759"/>
<dbReference type="PANTHER" id="PTHR19303">
    <property type="entry name" value="TRANSPOSON"/>
    <property type="match status" value="1"/>
</dbReference>
<evidence type="ECO:0000256" key="2">
    <source>
        <dbReference type="ARBA" id="ARBA00023125"/>
    </source>
</evidence>
<dbReference type="PROSITE" id="PS51253">
    <property type="entry name" value="HTH_CENPB"/>
    <property type="match status" value="1"/>
</dbReference>
<gene>
    <name evidence="6" type="ORF">ACAOBT_LOCUS27414</name>
</gene>
<reference evidence="6" key="1">
    <citation type="submission" date="2022-03" db="EMBL/GenBank/DDBJ databases">
        <authorList>
            <person name="Sayadi A."/>
        </authorList>
    </citation>
    <scope>NUCLEOTIDE SEQUENCE</scope>
</reference>
<feature type="region of interest" description="Disordered" evidence="4">
    <location>
        <begin position="618"/>
        <end position="639"/>
    </location>
</feature>
<dbReference type="InterPro" id="IPR007889">
    <property type="entry name" value="HTH_Psq"/>
</dbReference>
<feature type="compositionally biased region" description="Basic and acidic residues" evidence="4">
    <location>
        <begin position="620"/>
        <end position="632"/>
    </location>
</feature>
<dbReference type="Pfam" id="PF03184">
    <property type="entry name" value="DDE_1"/>
    <property type="match status" value="1"/>
</dbReference>
<dbReference type="SUPFAM" id="SSF46689">
    <property type="entry name" value="Homeodomain-like"/>
    <property type="match status" value="1"/>
</dbReference>
<evidence type="ECO:0000313" key="6">
    <source>
        <dbReference type="EMBL" id="CAH2003443.1"/>
    </source>
</evidence>
<evidence type="ECO:0000256" key="3">
    <source>
        <dbReference type="ARBA" id="ARBA00023242"/>
    </source>
</evidence>
<dbReference type="InterPro" id="IPR006600">
    <property type="entry name" value="HTH_CenpB_DNA-bd_dom"/>
</dbReference>
<organism evidence="6 7">
    <name type="scientific">Acanthoscelides obtectus</name>
    <name type="common">Bean weevil</name>
    <name type="synonym">Bruchus obtectus</name>
    <dbReference type="NCBI Taxonomy" id="200917"/>
    <lineage>
        <taxon>Eukaryota</taxon>
        <taxon>Metazoa</taxon>
        <taxon>Ecdysozoa</taxon>
        <taxon>Arthropoda</taxon>
        <taxon>Hexapoda</taxon>
        <taxon>Insecta</taxon>
        <taxon>Pterygota</taxon>
        <taxon>Neoptera</taxon>
        <taxon>Endopterygota</taxon>
        <taxon>Coleoptera</taxon>
        <taxon>Polyphaga</taxon>
        <taxon>Cucujiformia</taxon>
        <taxon>Chrysomeloidea</taxon>
        <taxon>Chrysomelidae</taxon>
        <taxon>Bruchinae</taxon>
        <taxon>Bruchini</taxon>
        <taxon>Acanthoscelides</taxon>
    </lineage>
</organism>
<feature type="region of interest" description="Disordered" evidence="4">
    <location>
        <begin position="560"/>
        <end position="588"/>
    </location>
</feature>
<feature type="compositionally biased region" description="Basic and acidic residues" evidence="4">
    <location>
        <begin position="1"/>
        <end position="11"/>
    </location>
</feature>
<dbReference type="Proteomes" id="UP001152888">
    <property type="component" value="Unassembled WGS sequence"/>
</dbReference>
<feature type="domain" description="HTH CENPB-type" evidence="5">
    <location>
        <begin position="194"/>
        <end position="271"/>
    </location>
</feature>
<evidence type="ECO:0000256" key="4">
    <source>
        <dbReference type="SAM" id="MobiDB-lite"/>
    </source>
</evidence>
<dbReference type="EMBL" id="CAKOFQ010007542">
    <property type="protein sequence ID" value="CAH2003443.1"/>
    <property type="molecule type" value="Genomic_DNA"/>
</dbReference>
<accession>A0A9P0LUJ1</accession>
<comment type="caution">
    <text evidence="6">The sequence shown here is derived from an EMBL/GenBank/DDBJ whole genome shotgun (WGS) entry which is preliminary data.</text>
</comment>
<comment type="subcellular location">
    <subcellularLocation>
        <location evidence="1">Nucleus</location>
    </subcellularLocation>
</comment>
<dbReference type="Pfam" id="PF03221">
    <property type="entry name" value="HTH_Tnp_Tc5"/>
    <property type="match status" value="1"/>
</dbReference>
<dbReference type="PANTHER" id="PTHR19303:SF74">
    <property type="entry name" value="POGO TRANSPOSABLE ELEMENT WITH KRAB DOMAIN"/>
    <property type="match status" value="1"/>
</dbReference>
<dbReference type="Gene3D" id="1.10.10.60">
    <property type="entry name" value="Homeodomain-like"/>
    <property type="match status" value="1"/>
</dbReference>
<feature type="region of interest" description="Disordered" evidence="4">
    <location>
        <begin position="1"/>
        <end position="38"/>
    </location>
</feature>
<protein>
    <recommendedName>
        <fullName evidence="5">HTH CENPB-type domain-containing protein</fullName>
    </recommendedName>
</protein>
<dbReference type="AlphaFoldDB" id="A0A9P0LUJ1"/>
<name>A0A9P0LUJ1_ACAOB</name>
<dbReference type="GO" id="GO:0003677">
    <property type="term" value="F:DNA binding"/>
    <property type="evidence" value="ECO:0007669"/>
    <property type="project" value="UniProtKB-KW"/>
</dbReference>
<feature type="compositionally biased region" description="Polar residues" evidence="4">
    <location>
        <begin position="579"/>
        <end position="588"/>
    </location>
</feature>
<keyword evidence="3" id="KW-0539">Nucleus</keyword>
<evidence type="ECO:0000313" key="7">
    <source>
        <dbReference type="Proteomes" id="UP001152888"/>
    </source>
</evidence>
<keyword evidence="2" id="KW-0238">DNA-binding</keyword>
<dbReference type="Pfam" id="PF05225">
    <property type="entry name" value="HTH_psq"/>
    <property type="match status" value="1"/>
</dbReference>
<proteinExistence type="predicted"/>